<reference evidence="2 3" key="1">
    <citation type="submission" date="2022-12" db="EMBL/GenBank/DDBJ databases">
        <title>Chromosome-level genome assembly of true bugs.</title>
        <authorList>
            <person name="Ma L."/>
            <person name="Li H."/>
        </authorList>
    </citation>
    <scope>NUCLEOTIDE SEQUENCE [LARGE SCALE GENOMIC DNA]</scope>
    <source>
        <strain evidence="2">Lab_2022b</strain>
    </source>
</reference>
<protein>
    <submittedName>
        <fullName evidence="2">Uncharacterized protein</fullName>
    </submittedName>
</protein>
<dbReference type="EMBL" id="JAPXFL010000005">
    <property type="protein sequence ID" value="KAK9506031.1"/>
    <property type="molecule type" value="Genomic_DNA"/>
</dbReference>
<organism evidence="2 3">
    <name type="scientific">Rhynocoris fuscipes</name>
    <dbReference type="NCBI Taxonomy" id="488301"/>
    <lineage>
        <taxon>Eukaryota</taxon>
        <taxon>Metazoa</taxon>
        <taxon>Ecdysozoa</taxon>
        <taxon>Arthropoda</taxon>
        <taxon>Hexapoda</taxon>
        <taxon>Insecta</taxon>
        <taxon>Pterygota</taxon>
        <taxon>Neoptera</taxon>
        <taxon>Paraneoptera</taxon>
        <taxon>Hemiptera</taxon>
        <taxon>Heteroptera</taxon>
        <taxon>Panheteroptera</taxon>
        <taxon>Cimicomorpha</taxon>
        <taxon>Reduviidae</taxon>
        <taxon>Harpactorinae</taxon>
        <taxon>Harpactorini</taxon>
        <taxon>Rhynocoris</taxon>
    </lineage>
</organism>
<dbReference type="Proteomes" id="UP001461498">
    <property type="component" value="Unassembled WGS sequence"/>
</dbReference>
<accession>A0AAW1D4Z4</accession>
<keyword evidence="1" id="KW-0732">Signal</keyword>
<name>A0AAW1D4Z4_9HEMI</name>
<evidence type="ECO:0000313" key="3">
    <source>
        <dbReference type="Proteomes" id="UP001461498"/>
    </source>
</evidence>
<gene>
    <name evidence="2" type="ORF">O3M35_008043</name>
</gene>
<proteinExistence type="predicted"/>
<evidence type="ECO:0000313" key="2">
    <source>
        <dbReference type="EMBL" id="KAK9506031.1"/>
    </source>
</evidence>
<feature type="chain" id="PRO_5043754855" evidence="1">
    <location>
        <begin position="20"/>
        <end position="69"/>
    </location>
</feature>
<sequence>MNWNALLVIFTCLLLNVNGVPLLGLSWNRYGGAGAVGGLGKLGGLGGTGGIGGGGFVGGFRGGSLGFGK</sequence>
<feature type="signal peptide" evidence="1">
    <location>
        <begin position="1"/>
        <end position="19"/>
    </location>
</feature>
<evidence type="ECO:0000256" key="1">
    <source>
        <dbReference type="SAM" id="SignalP"/>
    </source>
</evidence>
<keyword evidence="3" id="KW-1185">Reference proteome</keyword>
<comment type="caution">
    <text evidence="2">The sequence shown here is derived from an EMBL/GenBank/DDBJ whole genome shotgun (WGS) entry which is preliminary data.</text>
</comment>
<dbReference type="AlphaFoldDB" id="A0AAW1D4Z4"/>